<keyword evidence="2" id="KW-0812">Transmembrane</keyword>
<dbReference type="EMBL" id="CP155447">
    <property type="protein sequence ID" value="XBH03123.1"/>
    <property type="molecule type" value="Genomic_DNA"/>
</dbReference>
<accession>A0AAU7CDC0</accession>
<organism evidence="3">
    <name type="scientific">Singulisphaera sp. Ch08</name>
    <dbReference type="NCBI Taxonomy" id="3120278"/>
    <lineage>
        <taxon>Bacteria</taxon>
        <taxon>Pseudomonadati</taxon>
        <taxon>Planctomycetota</taxon>
        <taxon>Planctomycetia</taxon>
        <taxon>Isosphaerales</taxon>
        <taxon>Isosphaeraceae</taxon>
        <taxon>Singulisphaera</taxon>
    </lineage>
</organism>
<dbReference type="RefSeq" id="WP_406695861.1">
    <property type="nucleotide sequence ID" value="NZ_CP155447.1"/>
</dbReference>
<proteinExistence type="predicted"/>
<keyword evidence="2" id="KW-0472">Membrane</keyword>
<dbReference type="AlphaFoldDB" id="A0AAU7CDC0"/>
<sequence>MLPTVNVWGFAFDLTLVLLLAYVLILWISGWVLELLARAHFHRAQRHAHTGFAYDAELDRYECPQGELLTLQTFDDRNKLAIYKAPASTCNECVLKSFCTPHDEGRHVYRTLIEFHESDVGRFHRWLSLVILAVAVVFSGGGLLTWWNKPGEWLLVIATGLSLVLLWLDVRDAPENPGESAIPHADSASAERETGW</sequence>
<feature type="transmembrane region" description="Helical" evidence="2">
    <location>
        <begin position="153"/>
        <end position="170"/>
    </location>
</feature>
<feature type="region of interest" description="Disordered" evidence="1">
    <location>
        <begin position="177"/>
        <end position="196"/>
    </location>
</feature>
<reference evidence="3" key="1">
    <citation type="submission" date="2024-05" db="EMBL/GenBank/DDBJ databases">
        <title>Planctomycetes of the genus Singulisphaera possess chitinolytic capabilities.</title>
        <authorList>
            <person name="Ivanova A."/>
        </authorList>
    </citation>
    <scope>NUCLEOTIDE SEQUENCE</scope>
    <source>
        <strain evidence="3">Ch08T</strain>
    </source>
</reference>
<evidence type="ECO:0008006" key="4">
    <source>
        <dbReference type="Google" id="ProtNLM"/>
    </source>
</evidence>
<name>A0AAU7CDC0_9BACT</name>
<gene>
    <name evidence="3" type="ORF">V5E97_33175</name>
</gene>
<feature type="transmembrane region" description="Helical" evidence="2">
    <location>
        <begin position="16"/>
        <end position="37"/>
    </location>
</feature>
<protein>
    <recommendedName>
        <fullName evidence="4">Transposase DDE domain-containing protein</fullName>
    </recommendedName>
</protein>
<keyword evidence="2" id="KW-1133">Transmembrane helix</keyword>
<evidence type="ECO:0000256" key="2">
    <source>
        <dbReference type="SAM" id="Phobius"/>
    </source>
</evidence>
<evidence type="ECO:0000256" key="1">
    <source>
        <dbReference type="SAM" id="MobiDB-lite"/>
    </source>
</evidence>
<evidence type="ECO:0000313" key="3">
    <source>
        <dbReference type="EMBL" id="XBH03123.1"/>
    </source>
</evidence>
<feature type="transmembrane region" description="Helical" evidence="2">
    <location>
        <begin position="126"/>
        <end position="147"/>
    </location>
</feature>